<evidence type="ECO:0000259" key="2">
    <source>
        <dbReference type="Pfam" id="PF04310"/>
    </source>
</evidence>
<protein>
    <submittedName>
        <fullName evidence="4">Bacterial condensin subunit MukB</fullName>
    </submittedName>
</protein>
<proteinExistence type="predicted"/>
<feature type="domain" description="MukB N-terminal" evidence="2">
    <location>
        <begin position="21"/>
        <end position="229"/>
    </location>
</feature>
<dbReference type="Gene3D" id="3.40.1140.10">
    <property type="match status" value="1"/>
</dbReference>
<dbReference type="AlphaFoldDB" id="A0A521BNP9"/>
<dbReference type="GO" id="GO:0030261">
    <property type="term" value="P:chromosome condensation"/>
    <property type="evidence" value="ECO:0007669"/>
    <property type="project" value="InterPro"/>
</dbReference>
<dbReference type="EMBL" id="FXTA01000001">
    <property type="protein sequence ID" value="SMO48768.1"/>
    <property type="molecule type" value="Genomic_DNA"/>
</dbReference>
<gene>
    <name evidence="3" type="ORF">GJU42_06305</name>
    <name evidence="4" type="ORF">SAMN06265349_1011268</name>
</gene>
<feature type="coiled-coil region" evidence="1">
    <location>
        <begin position="239"/>
        <end position="273"/>
    </location>
</feature>
<dbReference type="GO" id="GO:0003677">
    <property type="term" value="F:DNA binding"/>
    <property type="evidence" value="ECO:0007669"/>
    <property type="project" value="InterPro"/>
</dbReference>
<dbReference type="GO" id="GO:0007059">
    <property type="term" value="P:chromosome segregation"/>
    <property type="evidence" value="ECO:0007669"/>
    <property type="project" value="InterPro"/>
</dbReference>
<keyword evidence="1" id="KW-0175">Coiled coil</keyword>
<sequence length="1048" mass="121595">MNYPRIYSLSTIGILKHYIHDYVFHPKRTDFIGSNGVGKSIIADLLQMIFVYDKELIRFGTDSVKKEDRLINTLPYKTKFAYCFLNIEVEKGNFITVGIQISNQKAKRIIPFLITKEADINLKINQLVLEKNEILFAKDLTSNGTIPDLHEIAEKLLNLNGLRLNSFKNNDEVQGYYRFLYEKNITPLNLSQDRNLKAYAKVIQSFSKAKTLNLSGNQASKSLKEFLFEDSDEDILFNFNKAKDDLEKILKQYHSLNEEIKTLSDKQKKLLDLRELEHSYLDFYKCFKQTELNCSYAELQTLKRRETRNSKLLIKQQKELQKLIKLIDKLPRIESYIQDCHELADKNLESFNEFEKNSRLIKELSAEISDLEMIVLPEIDEDWKSNVERVDMTLRDSKNIRQSIDFAVPYIQKYRTFDNIILTRNQQSNILDELKAAIKADKLKKEKLLSLLENNKAEDTFFQWYLNHLPDLNDQQLQTLLYFAATPVSITNNPEIQPRYIDAEALFKEFQATEINKGIWLKLGALSEFIPFNQDAALIKNKSDLDISIQKLIDKLKLEMSDLDIKLQALADILDGKSYEIDLFEYLFDSSIVENSNINNLKTAIASILQLNEKVLELQSKKTVLEDTQQITKSKLKVKHDDPDLIKEELKFTRKKWFDRVAKISKYSGEKTSDRSSIEKELDKTHKDLKTIIEEVNSKQKIFEDLNKSYYGIFQENITEFSIEAIGVEENKNNYTTAFELYKTSYLSTCHSFNETSNEKSPSIQLTIKNQTFSFRALEEALLGNKIKSTDDIALALSEANQNRTMIADGIRDSMIKIFSTTASRYQKYDDQIKNINTFFLNRKISDKFFFKLGFAENPEIKIEYVKDIAYKVRQSATQGELHFGSSIVDFIEDFFKKQAKIKNKVPIDKLLDPKTYFELSVKLNYESGEEVSGSTGETYSAIALLGVARLSAMQKKQRKGLRFIILEELGSLDNTNFKTFPDIAEEFNYQIITMAPHTFNIGLSDDWYAHHLIKGKEDDKINYHPSSSYFKTKDNNVDLNIYLNKLS</sequence>
<dbReference type="EMBL" id="WKKG01000002">
    <property type="protein sequence ID" value="MRX67573.1"/>
    <property type="molecule type" value="Genomic_DNA"/>
</dbReference>
<dbReference type="Proteomes" id="UP000317289">
    <property type="component" value="Unassembled WGS sequence"/>
</dbReference>
<dbReference type="Pfam" id="PF04310">
    <property type="entry name" value="MukB"/>
    <property type="match status" value="1"/>
</dbReference>
<reference evidence="3 6" key="2">
    <citation type="submission" date="2019-11" db="EMBL/GenBank/DDBJ databases">
        <title>Flavobacterium resistens genome.</title>
        <authorList>
            <person name="Wilson V.M."/>
            <person name="Newman J.D."/>
        </authorList>
    </citation>
    <scope>NUCLEOTIDE SEQUENCE [LARGE SCALE GENOMIC DNA]</scope>
    <source>
        <strain evidence="3 6">DSM 19382</strain>
    </source>
</reference>
<evidence type="ECO:0000313" key="3">
    <source>
        <dbReference type="EMBL" id="MRX67573.1"/>
    </source>
</evidence>
<dbReference type="RefSeq" id="WP_142449824.1">
    <property type="nucleotide sequence ID" value="NZ_FXTA01000001.1"/>
</dbReference>
<keyword evidence="6" id="KW-1185">Reference proteome</keyword>
<evidence type="ECO:0000256" key="1">
    <source>
        <dbReference type="SAM" id="Coils"/>
    </source>
</evidence>
<dbReference type="InterPro" id="IPR007406">
    <property type="entry name" value="MukB_N_dom"/>
</dbReference>
<evidence type="ECO:0000313" key="4">
    <source>
        <dbReference type="EMBL" id="SMO48768.1"/>
    </source>
</evidence>
<dbReference type="OrthoDB" id="603257at2"/>
<name>A0A521BNP9_9FLAO</name>
<reference evidence="4 5" key="1">
    <citation type="submission" date="2017-05" db="EMBL/GenBank/DDBJ databases">
        <authorList>
            <person name="Varghese N."/>
            <person name="Submissions S."/>
        </authorList>
    </citation>
    <scope>NUCLEOTIDE SEQUENCE [LARGE SCALE GENOMIC DNA]</scope>
    <source>
        <strain evidence="4 5">DSM 19382</strain>
    </source>
</reference>
<dbReference type="GO" id="GO:0009295">
    <property type="term" value="C:nucleoid"/>
    <property type="evidence" value="ECO:0007669"/>
    <property type="project" value="InterPro"/>
</dbReference>
<dbReference type="Proteomes" id="UP000468990">
    <property type="component" value="Unassembled WGS sequence"/>
</dbReference>
<evidence type="ECO:0000313" key="6">
    <source>
        <dbReference type="Proteomes" id="UP000468990"/>
    </source>
</evidence>
<organism evidence="4 5">
    <name type="scientific">Flavobacterium resistens</name>
    <dbReference type="NCBI Taxonomy" id="443612"/>
    <lineage>
        <taxon>Bacteria</taxon>
        <taxon>Pseudomonadati</taxon>
        <taxon>Bacteroidota</taxon>
        <taxon>Flavobacteriia</taxon>
        <taxon>Flavobacteriales</taxon>
        <taxon>Flavobacteriaceae</taxon>
        <taxon>Flavobacterium</taxon>
    </lineage>
</organism>
<accession>A0A521BNP9</accession>
<evidence type="ECO:0000313" key="5">
    <source>
        <dbReference type="Proteomes" id="UP000317289"/>
    </source>
</evidence>
<dbReference type="GO" id="GO:0005524">
    <property type="term" value="F:ATP binding"/>
    <property type="evidence" value="ECO:0007669"/>
    <property type="project" value="InterPro"/>
</dbReference>